<evidence type="ECO:0000313" key="3">
    <source>
        <dbReference type="EMBL" id="MFB9737287.1"/>
    </source>
</evidence>
<organism evidence="3 4">
    <name type="scientific">Streptomyces thermocoprophilus</name>
    <dbReference type="NCBI Taxonomy" id="78356"/>
    <lineage>
        <taxon>Bacteria</taxon>
        <taxon>Bacillati</taxon>
        <taxon>Actinomycetota</taxon>
        <taxon>Actinomycetes</taxon>
        <taxon>Kitasatosporales</taxon>
        <taxon>Streptomycetaceae</taxon>
        <taxon>Streptomyces</taxon>
    </lineage>
</organism>
<dbReference type="InterPro" id="IPR000772">
    <property type="entry name" value="Ricin_B_lectin"/>
</dbReference>
<keyword evidence="4" id="KW-1185">Reference proteome</keyword>
<comment type="caution">
    <text evidence="3">The sequence shown here is derived from an EMBL/GenBank/DDBJ whole genome shotgun (WGS) entry which is preliminary data.</text>
</comment>
<dbReference type="SMART" id="SM00458">
    <property type="entry name" value="RICIN"/>
    <property type="match status" value="1"/>
</dbReference>
<dbReference type="SUPFAM" id="SSF50370">
    <property type="entry name" value="Ricin B-like lectins"/>
    <property type="match status" value="1"/>
</dbReference>
<feature type="domain" description="Ricin B lectin" evidence="2">
    <location>
        <begin position="391"/>
        <end position="520"/>
    </location>
</feature>
<reference evidence="3 4" key="1">
    <citation type="submission" date="2024-09" db="EMBL/GenBank/DDBJ databases">
        <authorList>
            <person name="Sun Q."/>
            <person name="Mori K."/>
        </authorList>
    </citation>
    <scope>NUCLEOTIDE SEQUENCE [LARGE SCALE GENOMIC DNA]</scope>
    <source>
        <strain evidence="3 4">JCM 10918</strain>
    </source>
</reference>
<gene>
    <name evidence="3" type="ORF">ACFFRO_19460</name>
</gene>
<sequence>MARAEETEEARGASPEGDGVPYADVSDARLAELLRARTATAYPALRELRRRHHARVLGYAGLCAAGEASARQLTAEAFTGVAKEAARGVEPAVPWRLHLLRAVLEKAAEWACDERSRGVDPGLLLVLSTVGRVPGSPMLTAYQGLPSRTQGLIWYGVVEERSAHRTALLLGMNPADVPYATTVALKNLAQASLRHRLAASPDPDCPDFRRLIEESVRPDSPRHSADLHAHMTRCGHCTAAHQELCDLRDTPRTALAEGLLGWAGSAYVREAEPEPAAGDAGLPQHHPWRPSRRVALASTALGVALAPLLVLLLTPGQHTQRASHPVTPTAVIPTPPAPTSASPTPTPTPSPSPTRTSASPTPSPVPRKPSPTPTPAPKPRPTPSTAPVPPGAVSAQVVNAATGRCLDVRDGWFDRGTDVVTAPCTSSPTQRWRYDAGLRALRNSADPDFCLDSRGEVGRGVGIWTCSSLYGRNGDNLRFDIDSDGVIRPAVAPWAAVTADGYGVRLADADRDADQRWRAGAR</sequence>
<dbReference type="EMBL" id="JBHMAR010000025">
    <property type="protein sequence ID" value="MFB9737287.1"/>
    <property type="molecule type" value="Genomic_DNA"/>
</dbReference>
<dbReference type="RefSeq" id="WP_356760887.1">
    <property type="nucleotide sequence ID" value="NZ_JBHMAR010000025.1"/>
</dbReference>
<evidence type="ECO:0000256" key="1">
    <source>
        <dbReference type="SAM" id="MobiDB-lite"/>
    </source>
</evidence>
<name>A0ABV5VHI6_9ACTN</name>
<protein>
    <submittedName>
        <fullName evidence="3">Ricin-type beta-trefoil lectin domain protein</fullName>
    </submittedName>
</protein>
<feature type="region of interest" description="Disordered" evidence="1">
    <location>
        <begin position="320"/>
        <end position="391"/>
    </location>
</feature>
<dbReference type="Pfam" id="PF00652">
    <property type="entry name" value="Ricin_B_lectin"/>
    <property type="match status" value="1"/>
</dbReference>
<dbReference type="PROSITE" id="PS50231">
    <property type="entry name" value="RICIN_B_LECTIN"/>
    <property type="match status" value="1"/>
</dbReference>
<dbReference type="Proteomes" id="UP001589703">
    <property type="component" value="Unassembled WGS sequence"/>
</dbReference>
<dbReference type="Gene3D" id="2.80.10.50">
    <property type="match status" value="1"/>
</dbReference>
<evidence type="ECO:0000313" key="4">
    <source>
        <dbReference type="Proteomes" id="UP001589703"/>
    </source>
</evidence>
<feature type="compositionally biased region" description="Pro residues" evidence="1">
    <location>
        <begin position="361"/>
        <end position="390"/>
    </location>
</feature>
<feature type="compositionally biased region" description="Pro residues" evidence="1">
    <location>
        <begin position="333"/>
        <end position="352"/>
    </location>
</feature>
<dbReference type="InterPro" id="IPR035992">
    <property type="entry name" value="Ricin_B-like_lectins"/>
</dbReference>
<evidence type="ECO:0000259" key="2">
    <source>
        <dbReference type="SMART" id="SM00458"/>
    </source>
</evidence>
<accession>A0ABV5VHI6</accession>
<proteinExistence type="predicted"/>
<feature type="region of interest" description="Disordered" evidence="1">
    <location>
        <begin position="1"/>
        <end position="22"/>
    </location>
</feature>